<proteinExistence type="predicted"/>
<dbReference type="Pfam" id="PF21210">
    <property type="entry name" value="RNA_helicase_helical"/>
    <property type="match status" value="1"/>
</dbReference>
<dbReference type="CDD" id="cd20075">
    <property type="entry name" value="XPF_nuclease_XPF_arch"/>
    <property type="match status" value="1"/>
</dbReference>
<organism evidence="9 10">
    <name type="scientific">Candidatus Undinarchaeum marinum</name>
    <dbReference type="NCBI Taxonomy" id="2756141"/>
    <lineage>
        <taxon>Archaea</taxon>
        <taxon>Candidatus Undinarchaeota</taxon>
        <taxon>Candidatus Undinarchaeia</taxon>
        <taxon>Candidatus Undinarchaeales</taxon>
        <taxon>Candidatus Undinarchaeaceae</taxon>
        <taxon>Candidatus Undinarchaeum</taxon>
    </lineage>
</organism>
<protein>
    <submittedName>
        <fullName evidence="9">DEAD/DEAH box helicase family protein</fullName>
    </submittedName>
</protein>
<dbReference type="GO" id="GO:0003677">
    <property type="term" value="F:DNA binding"/>
    <property type="evidence" value="ECO:0007669"/>
    <property type="project" value="InterPro"/>
</dbReference>
<keyword evidence="2" id="KW-0227">DNA damage</keyword>
<dbReference type="InterPro" id="IPR014001">
    <property type="entry name" value="Helicase_ATP-bd"/>
</dbReference>
<evidence type="ECO:0000256" key="4">
    <source>
        <dbReference type="ARBA" id="ARBA00022806"/>
    </source>
</evidence>
<dbReference type="SUPFAM" id="SSF52540">
    <property type="entry name" value="P-loop containing nucleoside triphosphate hydrolases"/>
    <property type="match status" value="1"/>
</dbReference>
<dbReference type="SMART" id="SM00487">
    <property type="entry name" value="DEXDc"/>
    <property type="match status" value="1"/>
</dbReference>
<evidence type="ECO:0000313" key="10">
    <source>
        <dbReference type="Proteomes" id="UP000604391"/>
    </source>
</evidence>
<dbReference type="GO" id="GO:0016787">
    <property type="term" value="F:hydrolase activity"/>
    <property type="evidence" value="ECO:0007669"/>
    <property type="project" value="UniProtKB-KW"/>
</dbReference>
<keyword evidence="5" id="KW-0067">ATP-binding</keyword>
<dbReference type="Pfam" id="PF12826">
    <property type="entry name" value="HHH_2"/>
    <property type="match status" value="1"/>
</dbReference>
<dbReference type="InterPro" id="IPR027417">
    <property type="entry name" value="P-loop_NTPase"/>
</dbReference>
<dbReference type="InterPro" id="IPR041755">
    <property type="entry name" value="Hef_ID"/>
</dbReference>
<keyword evidence="4 9" id="KW-0347">Helicase</keyword>
<dbReference type="PROSITE" id="PS51192">
    <property type="entry name" value="HELICASE_ATP_BIND_1"/>
    <property type="match status" value="1"/>
</dbReference>
<feature type="domain" description="Helicase C-terminal" evidence="8">
    <location>
        <begin position="342"/>
        <end position="502"/>
    </location>
</feature>
<dbReference type="InterPro" id="IPR001650">
    <property type="entry name" value="Helicase_C-like"/>
</dbReference>
<dbReference type="InterPro" id="IPR010994">
    <property type="entry name" value="RuvA_2-like"/>
</dbReference>
<keyword evidence="1" id="KW-0547">Nucleotide-binding</keyword>
<comment type="caution">
    <text evidence="9">The sequence shown here is derived from an EMBL/GenBank/DDBJ whole genome shotgun (WGS) entry which is preliminary data.</text>
</comment>
<keyword evidence="10" id="KW-1185">Reference proteome</keyword>
<evidence type="ECO:0000256" key="2">
    <source>
        <dbReference type="ARBA" id="ARBA00022763"/>
    </source>
</evidence>
<feature type="domain" description="Helicase ATP-binding" evidence="7">
    <location>
        <begin position="20"/>
        <end position="188"/>
    </location>
</feature>
<dbReference type="PANTHER" id="PTHR14025">
    <property type="entry name" value="FANCONI ANEMIA GROUP M FANCM FAMILY MEMBER"/>
    <property type="match status" value="1"/>
</dbReference>
<keyword evidence="6" id="KW-0234">DNA repair</keyword>
<dbReference type="InterPro" id="IPR011335">
    <property type="entry name" value="Restrct_endonuc-II-like"/>
</dbReference>
<dbReference type="GO" id="GO:0005524">
    <property type="term" value="F:ATP binding"/>
    <property type="evidence" value="ECO:0007669"/>
    <property type="project" value="UniProtKB-KW"/>
</dbReference>
<accession>A0A832V1P5</accession>
<keyword evidence="3" id="KW-0378">Hydrolase</keyword>
<dbReference type="PROSITE" id="PS00690">
    <property type="entry name" value="DEAH_ATP_HELICASE"/>
    <property type="match status" value="1"/>
</dbReference>
<sequence>MGSGFLKEGAIEKRLYQETILGTAADNNTLVVLPTGLGKTFVAALLAAQRLGKHPEGRVLFLAPTKPLVEQHRQVWENAFKFGKDEFVSLTGEISPEKRKILYNDAQFIFATPQVIQNDLLSKNLVFEDYSLLIVDEAHRTVGDYPYSFIAEKYIEESRFSRVLGLTASPGSRKEDIERICKELFLEKIEYRNRKHVDIAPYVRTRKMEWVYVELPREFMRMKDALDNVFKENIKSLRGAGLLGNSKYVRKLDLLKLQGSLAKDAAENPDLYKYLSIVAGAMKVYYAQELLETQGIAPLQEYFMKLKNDPTKAAMRLRIDPRMKMCFAEAESLTKIGFEHPKMDKLYEIISTHSGQALVFANYRASVDNIVKFLEEKGISTGKLIGQVSRRTKGQSQKVQIEQIDKFKAGTFKVLVATSVGEEGLDIPVVESVIFYEPVPSAIRSIQRSGRTARTSPGNVYILMSKGTRDEAYYWSSKRKEDGMERALEGIDLKPAAQKTLEKFSTNTNDKVIVIADSRESGSGIMQRLSKLGCEIQLKHLDVADFQLSDRVGVERKTVDDFLQSIIDGRLMDQVASLCSVFERPVLIIEGSGLYNKRNLHPNAIRGMISSIAIDFQLPIVTTEDVLDTAAYIYQIAKREQIDEKREVRLRSGAKPRLLSETQQYIVESLPKVGPSLAKRLLQEFGGVSGVFQASEEDLMKIDKIGNKKAKEIRSVIESKYSLQ</sequence>
<dbReference type="Pfam" id="PF00271">
    <property type="entry name" value="Helicase_C"/>
    <property type="match status" value="1"/>
</dbReference>
<dbReference type="PROSITE" id="PS51194">
    <property type="entry name" value="HELICASE_CTER"/>
    <property type="match status" value="1"/>
</dbReference>
<dbReference type="InterPro" id="IPR041663">
    <property type="entry name" value="DisA/LigA_HHH"/>
</dbReference>
<dbReference type="Gene3D" id="1.10.150.20">
    <property type="entry name" value="5' to 3' exonuclease, C-terminal subdomain"/>
    <property type="match status" value="1"/>
</dbReference>
<evidence type="ECO:0000259" key="8">
    <source>
        <dbReference type="PROSITE" id="PS51194"/>
    </source>
</evidence>
<gene>
    <name evidence="9" type="ORF">H1011_01135</name>
</gene>
<evidence type="ECO:0000256" key="5">
    <source>
        <dbReference type="ARBA" id="ARBA00022840"/>
    </source>
</evidence>
<evidence type="ECO:0000256" key="6">
    <source>
        <dbReference type="ARBA" id="ARBA00023204"/>
    </source>
</evidence>
<evidence type="ECO:0000256" key="3">
    <source>
        <dbReference type="ARBA" id="ARBA00022801"/>
    </source>
</evidence>
<dbReference type="GO" id="GO:0006281">
    <property type="term" value="P:DNA repair"/>
    <property type="evidence" value="ECO:0007669"/>
    <property type="project" value="UniProtKB-KW"/>
</dbReference>
<evidence type="ECO:0000256" key="1">
    <source>
        <dbReference type="ARBA" id="ARBA00022741"/>
    </source>
</evidence>
<dbReference type="PANTHER" id="PTHR14025:SF20">
    <property type="entry name" value="FANCONI ANEMIA GROUP M PROTEIN"/>
    <property type="match status" value="1"/>
</dbReference>
<dbReference type="GO" id="GO:0004518">
    <property type="term" value="F:nuclease activity"/>
    <property type="evidence" value="ECO:0007669"/>
    <property type="project" value="InterPro"/>
</dbReference>
<dbReference type="SMART" id="SM00891">
    <property type="entry name" value="ERCC4"/>
    <property type="match status" value="1"/>
</dbReference>
<dbReference type="InterPro" id="IPR002464">
    <property type="entry name" value="DNA/RNA_helicase_DEAH_CS"/>
</dbReference>
<dbReference type="Gene3D" id="3.40.50.300">
    <property type="entry name" value="P-loop containing nucleotide triphosphate hydrolases"/>
    <property type="match status" value="2"/>
</dbReference>
<name>A0A832V1P5_9ARCH</name>
<dbReference type="Pfam" id="PF02732">
    <property type="entry name" value="ERCC4"/>
    <property type="match status" value="1"/>
</dbReference>
<dbReference type="Proteomes" id="UP000604391">
    <property type="component" value="Unassembled WGS sequence"/>
</dbReference>
<dbReference type="SMART" id="SM00490">
    <property type="entry name" value="HELICc"/>
    <property type="match status" value="1"/>
</dbReference>
<dbReference type="CDD" id="cd12089">
    <property type="entry name" value="Hef_ID"/>
    <property type="match status" value="1"/>
</dbReference>
<dbReference type="AlphaFoldDB" id="A0A832V1P5"/>
<dbReference type="Gene3D" id="1.20.1320.20">
    <property type="entry name" value="hef helicase domain"/>
    <property type="match status" value="1"/>
</dbReference>
<dbReference type="Gene3D" id="3.40.50.10130">
    <property type="match status" value="1"/>
</dbReference>
<dbReference type="EMBL" id="DVAD01000007">
    <property type="protein sequence ID" value="HIJ99411.1"/>
    <property type="molecule type" value="Genomic_DNA"/>
</dbReference>
<dbReference type="SUPFAM" id="SSF47781">
    <property type="entry name" value="RuvA domain 2-like"/>
    <property type="match status" value="1"/>
</dbReference>
<dbReference type="GO" id="GO:0004386">
    <property type="term" value="F:helicase activity"/>
    <property type="evidence" value="ECO:0007669"/>
    <property type="project" value="UniProtKB-KW"/>
</dbReference>
<reference evidence="9 10" key="1">
    <citation type="journal article" name="Nat. Commun.">
        <title>Undinarchaeota illuminate DPANN phylogeny and the impact of gene transfer on archaeal evolution.</title>
        <authorList>
            <person name="Dombrowski N."/>
            <person name="Williams T.A."/>
            <person name="Sun J."/>
            <person name="Woodcroft B.J."/>
            <person name="Lee J.H."/>
            <person name="Minh B.Q."/>
            <person name="Rinke C."/>
            <person name="Spang A."/>
        </authorList>
    </citation>
    <scope>NUCLEOTIDE SEQUENCE [LARGE SCALE GENOMIC DNA]</scope>
    <source>
        <strain evidence="9">MAG_bin17</strain>
    </source>
</reference>
<dbReference type="InterPro" id="IPR006166">
    <property type="entry name" value="ERCC4_domain"/>
</dbReference>
<dbReference type="InterPro" id="IPR011545">
    <property type="entry name" value="DEAD/DEAH_box_helicase_dom"/>
</dbReference>
<dbReference type="Pfam" id="PF00270">
    <property type="entry name" value="DEAD"/>
    <property type="match status" value="1"/>
</dbReference>
<evidence type="ECO:0000259" key="7">
    <source>
        <dbReference type="PROSITE" id="PS51192"/>
    </source>
</evidence>
<evidence type="ECO:0000313" key="9">
    <source>
        <dbReference type="EMBL" id="HIJ99411.1"/>
    </source>
</evidence>
<dbReference type="GO" id="GO:0140097">
    <property type="term" value="F:catalytic activity, acting on DNA"/>
    <property type="evidence" value="ECO:0007669"/>
    <property type="project" value="UniProtKB-ARBA"/>
</dbReference>
<dbReference type="SUPFAM" id="SSF52980">
    <property type="entry name" value="Restriction endonuclease-like"/>
    <property type="match status" value="1"/>
</dbReference>